<keyword evidence="1" id="KW-0732">Signal</keyword>
<gene>
    <name evidence="2" type="ORF">LX15_005360</name>
</gene>
<reference evidence="2 3" key="1">
    <citation type="submission" date="2022-06" db="EMBL/GenBank/DDBJ databases">
        <title>Genomic Encyclopedia of Archaeal and Bacterial Type Strains, Phase II (KMG-II): from individual species to whole genera.</title>
        <authorList>
            <person name="Goeker M."/>
        </authorList>
    </citation>
    <scope>NUCLEOTIDE SEQUENCE [LARGE SCALE GENOMIC DNA]</scope>
    <source>
        <strain evidence="2 3">DSM 40477</strain>
    </source>
</reference>
<dbReference type="Proteomes" id="UP001205311">
    <property type="component" value="Unassembled WGS sequence"/>
</dbReference>
<name>A0ABT1I1J4_STRSD</name>
<dbReference type="SUPFAM" id="SSF101898">
    <property type="entry name" value="NHL repeat"/>
    <property type="match status" value="1"/>
</dbReference>
<sequence length="383" mass="40953">MSTILRRSRWLAALIGVALALGPVGASAVAAEPTDEHAPLECQSGWCPEPLPPDPRPFGVRDMTTTPDGGTWAVGYASGSAPLALRWDGGAWQPTLTPQGVGTDLAGVAGWSRNDVWAVGTRSGQDDATWTHAQHWDGREWTVVPSPSPGAWRNELHSVAASGPHDVWAVGGTVDRTVGNRPLLLHWDGRAWAAVPTPLSDLPATFRTVVARSPHEVWIGALLGDDLRTQVAVTLRWDGRTWQRIDVPDPDPASSITMGADLDGRPLLTVSKTVSKYSDRCRVWHWTGTAWARLAVPGADGESVTLFSMADDHRGRVWMAGRTGGGAGLVVEWDGRQWTSTLLDGGGRGAFSGVTASPSGHEVWVGGSFGTGRNRHATVYVRR</sequence>
<feature type="chain" id="PRO_5046467309" evidence="1">
    <location>
        <begin position="29"/>
        <end position="383"/>
    </location>
</feature>
<dbReference type="EMBL" id="JAMTCP010000045">
    <property type="protein sequence ID" value="MCP2261634.1"/>
    <property type="molecule type" value="Genomic_DNA"/>
</dbReference>
<feature type="signal peptide" evidence="1">
    <location>
        <begin position="1"/>
        <end position="28"/>
    </location>
</feature>
<evidence type="ECO:0000313" key="2">
    <source>
        <dbReference type="EMBL" id="MCP2261634.1"/>
    </source>
</evidence>
<proteinExistence type="predicted"/>
<protein>
    <submittedName>
        <fullName evidence="2">Uncharacterized protein</fullName>
    </submittedName>
</protein>
<evidence type="ECO:0000313" key="3">
    <source>
        <dbReference type="Proteomes" id="UP001205311"/>
    </source>
</evidence>
<evidence type="ECO:0000256" key="1">
    <source>
        <dbReference type="SAM" id="SignalP"/>
    </source>
</evidence>
<organism evidence="2 3">
    <name type="scientific">Streptoalloteichus tenebrarius (strain ATCC 17920 / DSM 40477 / JCM 4838 / CBS 697.72 / NBRC 16177 / NCIMB 11028 / NRRL B-12390 / A12253. 1 / ISP 5477)</name>
    <name type="common">Streptomyces tenebrarius</name>
    <dbReference type="NCBI Taxonomy" id="1933"/>
    <lineage>
        <taxon>Bacteria</taxon>
        <taxon>Bacillati</taxon>
        <taxon>Actinomycetota</taxon>
        <taxon>Actinomycetes</taxon>
        <taxon>Pseudonocardiales</taxon>
        <taxon>Pseudonocardiaceae</taxon>
        <taxon>Streptoalloteichus</taxon>
    </lineage>
</organism>
<accession>A0ABT1I1J4</accession>
<dbReference type="RefSeq" id="WP_253672645.1">
    <property type="nucleotide sequence ID" value="NZ_JAMTCP010000045.1"/>
</dbReference>
<comment type="caution">
    <text evidence="2">The sequence shown here is derived from an EMBL/GenBank/DDBJ whole genome shotgun (WGS) entry which is preliminary data.</text>
</comment>
<keyword evidence="3" id="KW-1185">Reference proteome</keyword>